<dbReference type="Pfam" id="PF00355">
    <property type="entry name" value="Rieske"/>
    <property type="match status" value="1"/>
</dbReference>
<keyword evidence="9" id="KW-0223">Dioxygenase</keyword>
<evidence type="ECO:0000256" key="6">
    <source>
        <dbReference type="ARBA" id="ARBA00023014"/>
    </source>
</evidence>
<accession>A0A4R7P3L3</accession>
<keyword evidence="3" id="KW-0479">Metal-binding</keyword>
<sequence>MTKYEPEMQKSAFPKLTEPNGLDTGPIPIEPYISPEWFEKEREQIFGRAWLCMGRIEQLPEPDTYIVKEIEVRGVIALITRDKADKVRAFHNVCSHRANMIVQDSAGKGSRFVCKYHNWAYRNDGDCIGVPDRANFFNLDIKKCGLTPIVCDVWEGWIFINLQKVPEVSLKEFLGPFGEAFTNAPAPSAEHAFNVNVSTMKANWKTTIDAFCESYHVPVLHPDTVGATFANDSNPYSRPLSGHARGAHRTMTTFGNPDYVPPEHALVERLAYSNLDLGNTLGANDAKEIQALLDHPAINPRRVPNWATEIAWIFPNFLIFYSPGGFFTLEFWPLSVNSTRWVARMHIPKAKDVRQRFQQEHHNCRMAEIFLEDVGNLERQQRAMESGAKTEIVLQDGEFMLRHSIETIRKWVAAKTVREALA</sequence>
<dbReference type="RefSeq" id="WP_210772358.1">
    <property type="nucleotide sequence ID" value="NZ_MWIN01000005.1"/>
</dbReference>
<evidence type="ECO:0000256" key="3">
    <source>
        <dbReference type="ARBA" id="ARBA00022723"/>
    </source>
</evidence>
<dbReference type="InterPro" id="IPR001663">
    <property type="entry name" value="Rng_hydr_dOase-A"/>
</dbReference>
<dbReference type="CDD" id="cd00680">
    <property type="entry name" value="RHO_alpha_C"/>
    <property type="match status" value="1"/>
</dbReference>
<comment type="cofactor">
    <cofactor evidence="1">
        <name>Fe cation</name>
        <dbReference type="ChEBI" id="CHEBI:24875"/>
    </cofactor>
</comment>
<keyword evidence="10" id="KW-1185">Reference proteome</keyword>
<dbReference type="Proteomes" id="UP000295341">
    <property type="component" value="Unassembled WGS sequence"/>
</dbReference>
<dbReference type="GO" id="GO:0005506">
    <property type="term" value="F:iron ion binding"/>
    <property type="evidence" value="ECO:0007669"/>
    <property type="project" value="InterPro"/>
</dbReference>
<dbReference type="PRINTS" id="PR00090">
    <property type="entry name" value="RNGDIOXGNASE"/>
</dbReference>
<evidence type="ECO:0000313" key="10">
    <source>
        <dbReference type="Proteomes" id="UP000295341"/>
    </source>
</evidence>
<dbReference type="Pfam" id="PF00848">
    <property type="entry name" value="Ring_hydroxyl_A"/>
    <property type="match status" value="1"/>
</dbReference>
<feature type="region of interest" description="Disordered" evidence="7">
    <location>
        <begin position="1"/>
        <end position="26"/>
    </location>
</feature>
<feature type="domain" description="Rieske" evidence="8">
    <location>
        <begin position="50"/>
        <end position="160"/>
    </location>
</feature>
<reference evidence="9 10" key="1">
    <citation type="submission" date="2019-03" db="EMBL/GenBank/DDBJ databases">
        <title>Genomic Encyclopedia of Type Strains, Phase IV (KMG-IV): sequencing the most valuable type-strain genomes for metagenomic binning, comparative biology and taxonomic classification.</title>
        <authorList>
            <person name="Goeker M."/>
        </authorList>
    </citation>
    <scope>NUCLEOTIDE SEQUENCE [LARGE SCALE GENOMIC DNA]</scope>
    <source>
        <strain evidence="9 10">DSM 26377</strain>
    </source>
</reference>
<gene>
    <name evidence="9" type="ORF">DFR24_2614</name>
</gene>
<keyword evidence="5" id="KW-0408">Iron</keyword>
<evidence type="ECO:0000256" key="7">
    <source>
        <dbReference type="SAM" id="MobiDB-lite"/>
    </source>
</evidence>
<dbReference type="GO" id="GO:0051537">
    <property type="term" value="F:2 iron, 2 sulfur cluster binding"/>
    <property type="evidence" value="ECO:0007669"/>
    <property type="project" value="UniProtKB-KW"/>
</dbReference>
<keyword evidence="4" id="KW-0560">Oxidoreductase</keyword>
<dbReference type="InterPro" id="IPR036922">
    <property type="entry name" value="Rieske_2Fe-2S_sf"/>
</dbReference>
<evidence type="ECO:0000256" key="1">
    <source>
        <dbReference type="ARBA" id="ARBA00001962"/>
    </source>
</evidence>
<dbReference type="SUPFAM" id="SSF50022">
    <property type="entry name" value="ISP domain"/>
    <property type="match status" value="1"/>
</dbReference>
<dbReference type="SUPFAM" id="SSF55961">
    <property type="entry name" value="Bet v1-like"/>
    <property type="match status" value="1"/>
</dbReference>
<name>A0A4R7P3L3_9GAMM</name>
<dbReference type="Gene3D" id="3.90.380.10">
    <property type="entry name" value="Naphthalene 1,2-dioxygenase Alpha Subunit, Chain A, domain 1"/>
    <property type="match status" value="1"/>
</dbReference>
<dbReference type="InterPro" id="IPR015879">
    <property type="entry name" value="Ring_hydroxy_dOase_asu_C_dom"/>
</dbReference>
<comment type="caution">
    <text evidence="9">The sequence shown here is derived from an EMBL/GenBank/DDBJ whole genome shotgun (WGS) entry which is preliminary data.</text>
</comment>
<dbReference type="PANTHER" id="PTHR43756:SF5">
    <property type="entry name" value="CHOLINE MONOOXYGENASE, CHLOROPLASTIC"/>
    <property type="match status" value="1"/>
</dbReference>
<evidence type="ECO:0000256" key="2">
    <source>
        <dbReference type="ARBA" id="ARBA00022714"/>
    </source>
</evidence>
<evidence type="ECO:0000256" key="4">
    <source>
        <dbReference type="ARBA" id="ARBA00023002"/>
    </source>
</evidence>
<evidence type="ECO:0000259" key="8">
    <source>
        <dbReference type="PROSITE" id="PS51296"/>
    </source>
</evidence>
<protein>
    <submittedName>
        <fullName evidence="9">Phenylpropionate dioxygenase-like ring-hydroxylating dioxygenase large terminal subunit</fullName>
    </submittedName>
</protein>
<evidence type="ECO:0000313" key="9">
    <source>
        <dbReference type="EMBL" id="TDU28247.1"/>
    </source>
</evidence>
<proteinExistence type="predicted"/>
<dbReference type="Gene3D" id="2.102.10.10">
    <property type="entry name" value="Rieske [2Fe-2S] iron-sulphur domain"/>
    <property type="match status" value="1"/>
</dbReference>
<keyword evidence="6" id="KW-0411">Iron-sulfur</keyword>
<dbReference type="EMBL" id="SOBT01000009">
    <property type="protein sequence ID" value="TDU28247.1"/>
    <property type="molecule type" value="Genomic_DNA"/>
</dbReference>
<dbReference type="GO" id="GO:0051213">
    <property type="term" value="F:dioxygenase activity"/>
    <property type="evidence" value="ECO:0007669"/>
    <property type="project" value="UniProtKB-KW"/>
</dbReference>
<evidence type="ECO:0000256" key="5">
    <source>
        <dbReference type="ARBA" id="ARBA00023004"/>
    </source>
</evidence>
<organism evidence="9 10">
    <name type="scientific">Panacagrimonas perspica</name>
    <dbReference type="NCBI Taxonomy" id="381431"/>
    <lineage>
        <taxon>Bacteria</taxon>
        <taxon>Pseudomonadati</taxon>
        <taxon>Pseudomonadota</taxon>
        <taxon>Gammaproteobacteria</taxon>
        <taxon>Nevskiales</taxon>
        <taxon>Nevskiaceae</taxon>
        <taxon>Panacagrimonas</taxon>
    </lineage>
</organism>
<dbReference type="PANTHER" id="PTHR43756">
    <property type="entry name" value="CHOLINE MONOOXYGENASE, CHLOROPLASTIC"/>
    <property type="match status" value="1"/>
</dbReference>
<dbReference type="InterPro" id="IPR017941">
    <property type="entry name" value="Rieske_2Fe-2S"/>
</dbReference>
<keyword evidence="2" id="KW-0001">2Fe-2S</keyword>
<dbReference type="CDD" id="cd03469">
    <property type="entry name" value="Rieske_RO_Alpha_N"/>
    <property type="match status" value="1"/>
</dbReference>
<dbReference type="AlphaFoldDB" id="A0A4R7P3L3"/>
<dbReference type="PROSITE" id="PS51296">
    <property type="entry name" value="RIESKE"/>
    <property type="match status" value="1"/>
</dbReference>